<dbReference type="AlphaFoldDB" id="A0AAV4VBJ0"/>
<accession>A0AAV4VBJ0</accession>
<protein>
    <submittedName>
        <fullName evidence="1">Uncharacterized protein</fullName>
    </submittedName>
</protein>
<comment type="caution">
    <text evidence="1">The sequence shown here is derived from an EMBL/GenBank/DDBJ whole genome shotgun (WGS) entry which is preliminary data.</text>
</comment>
<sequence>MKKQYQLVKIALSPDINSRIRRTHLMEPNGIFLLQIAFFFSNGSPSLSKQPSVLSRNAFYHAFIGYRIPANGRFRSGSSNHWTYLHFIGVIKEEMLLQVSVINGILGI</sequence>
<keyword evidence="2" id="KW-1185">Reference proteome</keyword>
<name>A0AAV4VBJ0_9ARAC</name>
<proteinExistence type="predicted"/>
<organism evidence="1 2">
    <name type="scientific">Caerostris darwini</name>
    <dbReference type="NCBI Taxonomy" id="1538125"/>
    <lineage>
        <taxon>Eukaryota</taxon>
        <taxon>Metazoa</taxon>
        <taxon>Ecdysozoa</taxon>
        <taxon>Arthropoda</taxon>
        <taxon>Chelicerata</taxon>
        <taxon>Arachnida</taxon>
        <taxon>Araneae</taxon>
        <taxon>Araneomorphae</taxon>
        <taxon>Entelegynae</taxon>
        <taxon>Araneoidea</taxon>
        <taxon>Araneidae</taxon>
        <taxon>Caerostris</taxon>
    </lineage>
</organism>
<reference evidence="1 2" key="1">
    <citation type="submission" date="2021-06" db="EMBL/GenBank/DDBJ databases">
        <title>Caerostris darwini draft genome.</title>
        <authorList>
            <person name="Kono N."/>
            <person name="Arakawa K."/>
        </authorList>
    </citation>
    <scope>NUCLEOTIDE SEQUENCE [LARGE SCALE GENOMIC DNA]</scope>
</reference>
<dbReference type="Proteomes" id="UP001054837">
    <property type="component" value="Unassembled WGS sequence"/>
</dbReference>
<evidence type="ECO:0000313" key="2">
    <source>
        <dbReference type="Proteomes" id="UP001054837"/>
    </source>
</evidence>
<evidence type="ECO:0000313" key="1">
    <source>
        <dbReference type="EMBL" id="GIY67408.1"/>
    </source>
</evidence>
<dbReference type="EMBL" id="BPLQ01012728">
    <property type="protein sequence ID" value="GIY67408.1"/>
    <property type="molecule type" value="Genomic_DNA"/>
</dbReference>
<gene>
    <name evidence="1" type="ORF">CDAR_424671</name>
</gene>